<protein>
    <submittedName>
        <fullName evidence="3">Thioredoxin-like family protein</fullName>
    </submittedName>
    <submittedName>
        <fullName evidence="5">Thioredoxin-like_family protein</fullName>
    </submittedName>
</protein>
<evidence type="ECO:0000313" key="4">
    <source>
        <dbReference type="EMBL" id="CAI9959439.1"/>
    </source>
</evidence>
<dbReference type="EMBL" id="CATOUU010000918">
    <property type="protein sequence ID" value="CAI9959439.1"/>
    <property type="molecule type" value="Genomic_DNA"/>
</dbReference>
<dbReference type="Gene3D" id="3.40.30.10">
    <property type="entry name" value="Glutaredoxin"/>
    <property type="match status" value="1"/>
</dbReference>
<dbReference type="AlphaFoldDB" id="A0AA86QEY2"/>
<sequence>MTDKPSYAMEAPPAKDGKVTKNYRMSNYRADAPDTTVWQDIFDKKIKGEIANDVYEKLVEVENMRQVLECQEQNVAKFMKKDDENTDSSDISGFSDLDGDEQEMVNQIKQSRIQQQQQYAAARKYGSVIEMNRMTYKENVQTDGHVIVHISSDHLPECRRVHMILKQLADKFPTLKICRIPYQEANKDYPEDQCPTLLIYTQGTVVKSLVGVVEIGGRGVTMEELEWKLHQLKIVTSDLEADPSQRVDLTTWVNNKLNE</sequence>
<dbReference type="EMBL" id="CAXDID020000106">
    <property type="protein sequence ID" value="CAL6027983.1"/>
    <property type="molecule type" value="Genomic_DNA"/>
</dbReference>
<name>A0AA86QEY2_9EUKA</name>
<organism evidence="3">
    <name type="scientific">Hexamita inflata</name>
    <dbReference type="NCBI Taxonomy" id="28002"/>
    <lineage>
        <taxon>Eukaryota</taxon>
        <taxon>Metamonada</taxon>
        <taxon>Diplomonadida</taxon>
        <taxon>Hexamitidae</taxon>
        <taxon>Hexamitinae</taxon>
        <taxon>Hexamita</taxon>
    </lineage>
</organism>
<accession>A0AA86QEY2</accession>
<dbReference type="InterPro" id="IPR024253">
    <property type="entry name" value="Phosducin_thioredoxin-like_dom"/>
</dbReference>
<dbReference type="PANTHER" id="PTHR45809">
    <property type="entry name" value="VIRAL IAP-ASSOCIATED FACTOR HOMOLOG"/>
    <property type="match status" value="1"/>
</dbReference>
<reference evidence="5 7" key="2">
    <citation type="submission" date="2024-07" db="EMBL/GenBank/DDBJ databases">
        <authorList>
            <person name="Akdeniz Z."/>
        </authorList>
    </citation>
    <scope>NUCLEOTIDE SEQUENCE [LARGE SCALE GENOMIC DNA]</scope>
</reference>
<evidence type="ECO:0000313" key="6">
    <source>
        <dbReference type="EMBL" id="CAL6027983.1"/>
    </source>
</evidence>
<comment type="similarity">
    <text evidence="1">Belongs to the phosducin family.</text>
</comment>
<evidence type="ECO:0000313" key="7">
    <source>
        <dbReference type="Proteomes" id="UP001642409"/>
    </source>
</evidence>
<keyword evidence="7" id="KW-1185">Reference proteome</keyword>
<evidence type="ECO:0000256" key="1">
    <source>
        <dbReference type="ARBA" id="ARBA00009686"/>
    </source>
</evidence>
<dbReference type="Pfam" id="PF02114">
    <property type="entry name" value="Phosducin"/>
    <property type="match status" value="1"/>
</dbReference>
<proteinExistence type="inferred from homology"/>
<dbReference type="GO" id="GO:0005737">
    <property type="term" value="C:cytoplasm"/>
    <property type="evidence" value="ECO:0007669"/>
    <property type="project" value="TreeGrafter"/>
</dbReference>
<evidence type="ECO:0000313" key="5">
    <source>
        <dbReference type="EMBL" id="CAL6007408.1"/>
    </source>
</evidence>
<dbReference type="PANTHER" id="PTHR45809:SF3">
    <property type="entry name" value="VIRAL IAP-ASSOCIATED FACTOR HOMOLOG"/>
    <property type="match status" value="1"/>
</dbReference>
<comment type="caution">
    <text evidence="3">The sequence shown here is derived from an EMBL/GenBank/DDBJ whole genome shotgun (WGS) entry which is preliminary data.</text>
</comment>
<gene>
    <name evidence="5" type="ORF">HINF_LOCUS20627</name>
    <name evidence="6" type="ORF">HINF_LOCUS31586</name>
    <name evidence="3" type="ORF">HINF_LOCUS39444</name>
    <name evidence="4" type="ORF">HINF_LOCUS47084</name>
</gene>
<evidence type="ECO:0000313" key="3">
    <source>
        <dbReference type="EMBL" id="CAI9951799.1"/>
    </source>
</evidence>
<dbReference type="EMBL" id="CAXDID020000055">
    <property type="protein sequence ID" value="CAL6007408.1"/>
    <property type="molecule type" value="Genomic_DNA"/>
</dbReference>
<reference evidence="3" key="1">
    <citation type="submission" date="2023-06" db="EMBL/GenBank/DDBJ databases">
        <authorList>
            <person name="Kurt Z."/>
        </authorList>
    </citation>
    <scope>NUCLEOTIDE SEQUENCE</scope>
</reference>
<dbReference type="InterPro" id="IPR051498">
    <property type="entry name" value="Phosducin-like_chap/apop_reg"/>
</dbReference>
<evidence type="ECO:0000259" key="2">
    <source>
        <dbReference type="Pfam" id="PF02114"/>
    </source>
</evidence>
<dbReference type="EMBL" id="CATOUU010000825">
    <property type="protein sequence ID" value="CAI9951799.1"/>
    <property type="molecule type" value="Genomic_DNA"/>
</dbReference>
<dbReference type="InterPro" id="IPR036249">
    <property type="entry name" value="Thioredoxin-like_sf"/>
</dbReference>
<dbReference type="GO" id="GO:0006457">
    <property type="term" value="P:protein folding"/>
    <property type="evidence" value="ECO:0007669"/>
    <property type="project" value="TreeGrafter"/>
</dbReference>
<feature type="domain" description="Phosducin" evidence="2">
    <location>
        <begin position="92"/>
        <end position="219"/>
    </location>
</feature>
<dbReference type="Proteomes" id="UP001642409">
    <property type="component" value="Unassembled WGS sequence"/>
</dbReference>
<dbReference type="SUPFAM" id="SSF52833">
    <property type="entry name" value="Thioredoxin-like"/>
    <property type="match status" value="1"/>
</dbReference>